<reference evidence="7 8" key="2">
    <citation type="submission" date="2019-01" db="EMBL/GenBank/DDBJ databases">
        <authorList>
            <person name="Li Y."/>
        </authorList>
    </citation>
    <scope>NUCLEOTIDE SEQUENCE [LARGE SCALE GENOMIC DNA]</scope>
    <source>
        <strain evidence="7 8">SK2B-1</strain>
    </source>
</reference>
<comment type="caution">
    <text evidence="7">The sequence shown here is derived from an EMBL/GenBank/DDBJ whole genome shotgun (WGS) entry which is preliminary data.</text>
</comment>
<evidence type="ECO:0000256" key="4">
    <source>
        <dbReference type="ARBA" id="ARBA00022801"/>
    </source>
</evidence>
<sequence length="335" mass="35836">MTKTVTGATILGCAGLTLDAGERAFFREADPWGFILFGRNVDGPEQLRRLTGDLRAAVGRDAVIFIDQEGGRVQRLRAPHWREWLPPLEQAALADPVRSFWLRGRIQAAELRDVGIDGNCAPTCDIAGPETHPFLRNRCLGTDPEAVTRNARATANGLLAGGVLPVMKHMPGHGRAEADSHKDLPHVEASHEDLSVWDFEPFRALSDLPLGMTGHIRFTALDPAPATQSARIVSLMRDEIGFDGLLMTDDLGMQALSGTMGERAEASLAAGCDVVLHCNGDRAEMEQVADRAGRLSPAAARRADAALAARVAPEKIDIAALDAELEGLLGGGLHG</sequence>
<reference evidence="7 8" key="1">
    <citation type="submission" date="2019-01" db="EMBL/GenBank/DDBJ databases">
        <title>Sinorhodobacter populi sp. nov. isolated from the symptomatic bark tissue of Populus euramericana canker.</title>
        <authorList>
            <person name="Xu G."/>
        </authorList>
    </citation>
    <scope>NUCLEOTIDE SEQUENCE [LARGE SCALE GENOMIC DNA]</scope>
    <source>
        <strain evidence="7 8">SK2B-1</strain>
    </source>
</reference>
<proteinExistence type="inferred from homology"/>
<comment type="catalytic activity">
    <reaction evidence="1">
        <text>Hydrolysis of terminal non-reducing N-acetyl-D-hexosamine residues in N-acetyl-beta-D-hexosaminides.</text>
        <dbReference type="EC" id="3.2.1.52"/>
    </reaction>
</comment>
<dbReference type="InterPro" id="IPR019800">
    <property type="entry name" value="Glyco_hydro_3_AS"/>
</dbReference>
<dbReference type="AlphaFoldDB" id="A0A443JQ27"/>
<dbReference type="InterPro" id="IPR036962">
    <property type="entry name" value="Glyco_hydro_3_N_sf"/>
</dbReference>
<dbReference type="Gene3D" id="3.20.20.300">
    <property type="entry name" value="Glycoside hydrolase, family 3, N-terminal domain"/>
    <property type="match status" value="1"/>
</dbReference>
<evidence type="ECO:0000313" key="8">
    <source>
        <dbReference type="Proteomes" id="UP000284476"/>
    </source>
</evidence>
<dbReference type="GO" id="GO:0005975">
    <property type="term" value="P:carbohydrate metabolic process"/>
    <property type="evidence" value="ECO:0007669"/>
    <property type="project" value="InterPro"/>
</dbReference>
<evidence type="ECO:0000256" key="2">
    <source>
        <dbReference type="ARBA" id="ARBA00005336"/>
    </source>
</evidence>
<dbReference type="EC" id="3.2.1.52" evidence="3"/>
<dbReference type="PROSITE" id="PS00775">
    <property type="entry name" value="GLYCOSYL_HYDROL_F3"/>
    <property type="match status" value="1"/>
</dbReference>
<feature type="domain" description="Glycoside hydrolase family 3 N-terminal" evidence="6">
    <location>
        <begin position="33"/>
        <end position="296"/>
    </location>
</feature>
<dbReference type="GO" id="GO:0009254">
    <property type="term" value="P:peptidoglycan turnover"/>
    <property type="evidence" value="ECO:0007669"/>
    <property type="project" value="TreeGrafter"/>
</dbReference>
<name>A0A443JQ27_9RHOB</name>
<gene>
    <name evidence="7" type="ORF">D2T30_06530</name>
</gene>
<dbReference type="InterPro" id="IPR050226">
    <property type="entry name" value="NagZ_Beta-hexosaminidase"/>
</dbReference>
<dbReference type="SUPFAM" id="SSF51445">
    <property type="entry name" value="(Trans)glycosidases"/>
    <property type="match status" value="1"/>
</dbReference>
<accession>A0A443JQ27</accession>
<dbReference type="PANTHER" id="PTHR30480">
    <property type="entry name" value="BETA-HEXOSAMINIDASE-RELATED"/>
    <property type="match status" value="1"/>
</dbReference>
<dbReference type="EMBL" id="SAUZ01000005">
    <property type="protein sequence ID" value="RWR22594.1"/>
    <property type="molecule type" value="Genomic_DNA"/>
</dbReference>
<dbReference type="InterPro" id="IPR017853">
    <property type="entry name" value="GH"/>
</dbReference>
<evidence type="ECO:0000256" key="5">
    <source>
        <dbReference type="ARBA" id="ARBA00023295"/>
    </source>
</evidence>
<evidence type="ECO:0000259" key="6">
    <source>
        <dbReference type="Pfam" id="PF00933"/>
    </source>
</evidence>
<keyword evidence="5" id="KW-0326">Glycosidase</keyword>
<keyword evidence="4 7" id="KW-0378">Hydrolase</keyword>
<dbReference type="Pfam" id="PF00933">
    <property type="entry name" value="Glyco_hydro_3"/>
    <property type="match status" value="1"/>
</dbReference>
<protein>
    <recommendedName>
        <fullName evidence="3">beta-N-acetylhexosaminidase</fullName>
        <ecNumber evidence="3">3.2.1.52</ecNumber>
    </recommendedName>
</protein>
<evidence type="ECO:0000313" key="7">
    <source>
        <dbReference type="EMBL" id="RWR22594.1"/>
    </source>
</evidence>
<evidence type="ECO:0000256" key="1">
    <source>
        <dbReference type="ARBA" id="ARBA00001231"/>
    </source>
</evidence>
<dbReference type="RefSeq" id="WP_128208224.1">
    <property type="nucleotide sequence ID" value="NZ_JBHRSO010000039.1"/>
</dbReference>
<dbReference type="GO" id="GO:0004563">
    <property type="term" value="F:beta-N-acetylhexosaminidase activity"/>
    <property type="evidence" value="ECO:0007669"/>
    <property type="project" value="UniProtKB-EC"/>
</dbReference>
<dbReference type="PANTHER" id="PTHR30480:SF13">
    <property type="entry name" value="BETA-HEXOSAMINIDASE"/>
    <property type="match status" value="1"/>
</dbReference>
<comment type="similarity">
    <text evidence="2">Belongs to the glycosyl hydrolase 3 family.</text>
</comment>
<evidence type="ECO:0000256" key="3">
    <source>
        <dbReference type="ARBA" id="ARBA00012663"/>
    </source>
</evidence>
<dbReference type="InterPro" id="IPR001764">
    <property type="entry name" value="Glyco_hydro_3_N"/>
</dbReference>
<organism evidence="7 8">
    <name type="scientific">Paenirhodobacter populi</name>
    <dbReference type="NCBI Taxonomy" id="2306993"/>
    <lineage>
        <taxon>Bacteria</taxon>
        <taxon>Pseudomonadati</taxon>
        <taxon>Pseudomonadota</taxon>
        <taxon>Alphaproteobacteria</taxon>
        <taxon>Rhodobacterales</taxon>
        <taxon>Rhodobacter group</taxon>
        <taxon>Paenirhodobacter</taxon>
    </lineage>
</organism>
<dbReference type="Proteomes" id="UP000284476">
    <property type="component" value="Unassembled WGS sequence"/>
</dbReference>